<name>X1FHR8_9ZZZZ</name>
<protein>
    <recommendedName>
        <fullName evidence="2">DUF4143 domain-containing protein</fullName>
    </recommendedName>
</protein>
<evidence type="ECO:0008006" key="2">
    <source>
        <dbReference type="Google" id="ProtNLM"/>
    </source>
</evidence>
<comment type="caution">
    <text evidence="1">The sequence shown here is derived from an EMBL/GenBank/DDBJ whole genome shotgun (WGS) entry which is preliminary data.</text>
</comment>
<feature type="non-terminal residue" evidence="1">
    <location>
        <position position="1"/>
    </location>
</feature>
<reference evidence="1" key="1">
    <citation type="journal article" date="2014" name="Front. Microbiol.">
        <title>High frequency of phylogenetically diverse reductive dehalogenase-homologous genes in deep subseafloor sedimentary metagenomes.</title>
        <authorList>
            <person name="Kawai M."/>
            <person name="Futagami T."/>
            <person name="Toyoda A."/>
            <person name="Takaki Y."/>
            <person name="Nishi S."/>
            <person name="Hori S."/>
            <person name="Arai W."/>
            <person name="Tsubouchi T."/>
            <person name="Morono Y."/>
            <person name="Uchiyama I."/>
            <person name="Ito T."/>
            <person name="Fujiyama A."/>
            <person name="Inagaki F."/>
            <person name="Takami H."/>
        </authorList>
    </citation>
    <scope>NUCLEOTIDE SEQUENCE</scope>
    <source>
        <strain evidence="1">Expedition CK06-06</strain>
    </source>
</reference>
<dbReference type="AlphaFoldDB" id="X1FHR8"/>
<organism evidence="1">
    <name type="scientific">marine sediment metagenome</name>
    <dbReference type="NCBI Taxonomy" id="412755"/>
    <lineage>
        <taxon>unclassified sequences</taxon>
        <taxon>metagenomes</taxon>
        <taxon>ecological metagenomes</taxon>
    </lineage>
</organism>
<proteinExistence type="predicted"/>
<accession>X1FHR8</accession>
<dbReference type="EMBL" id="BARU01011631">
    <property type="protein sequence ID" value="GAH32055.1"/>
    <property type="molecule type" value="Genomic_DNA"/>
</dbReference>
<gene>
    <name evidence="1" type="ORF">S03H2_21769</name>
</gene>
<sequence>DFFFVNGDHIIPIEVKYGITRQKIVPKVYNTFIKHVGIKKAVIVTKDHLHEERRENLKILFRPAWSVYNLNTEFEKIP</sequence>
<evidence type="ECO:0000313" key="1">
    <source>
        <dbReference type="EMBL" id="GAH32055.1"/>
    </source>
</evidence>